<keyword evidence="2" id="KW-1185">Reference proteome</keyword>
<name>A0A1T1HDT6_OCELI</name>
<dbReference type="Pfam" id="PF07751">
    <property type="entry name" value="Abi_2"/>
    <property type="match status" value="1"/>
</dbReference>
<dbReference type="InterPro" id="IPR017034">
    <property type="entry name" value="Abi_system_AbiD/AbiF"/>
</dbReference>
<accession>A0A1T1HDT6</accession>
<dbReference type="PIRSF" id="PIRSF034934">
    <property type="entry name" value="AbiF_AbiD"/>
    <property type="match status" value="1"/>
</dbReference>
<organism evidence="1 2">
    <name type="scientific">Oceanospirillum linum</name>
    <dbReference type="NCBI Taxonomy" id="966"/>
    <lineage>
        <taxon>Bacteria</taxon>
        <taxon>Pseudomonadati</taxon>
        <taxon>Pseudomonadota</taxon>
        <taxon>Gammaproteobacteria</taxon>
        <taxon>Oceanospirillales</taxon>
        <taxon>Oceanospirillaceae</taxon>
        <taxon>Oceanospirillum</taxon>
    </lineage>
</organism>
<reference evidence="1" key="1">
    <citation type="submission" date="2017-02" db="EMBL/GenBank/DDBJ databases">
        <title>Draft Genome Sequence of the Salt Water Bacterium Oceanospirillum linum ATCC 11336.</title>
        <authorList>
            <person name="Trachtenberg A.M."/>
            <person name="Carney J.G."/>
            <person name="Linnane J.D."/>
            <person name="Rheaume B.A."/>
            <person name="Pitts N.L."/>
            <person name="Mykles D.L."/>
            <person name="Maclea K.S."/>
        </authorList>
    </citation>
    <scope>NUCLEOTIDE SEQUENCE [LARGE SCALE GENOMIC DNA]</scope>
    <source>
        <strain evidence="1">ATCC 11336</strain>
    </source>
</reference>
<dbReference type="AlphaFoldDB" id="A0A1T1HDT6"/>
<comment type="caution">
    <text evidence="1">The sequence shown here is derived from an EMBL/GenBank/DDBJ whole genome shotgun (WGS) entry which is preliminary data.</text>
</comment>
<dbReference type="RefSeq" id="WP_202931209.1">
    <property type="nucleotide sequence ID" value="NZ_FXTS01000002.1"/>
</dbReference>
<evidence type="ECO:0000313" key="2">
    <source>
        <dbReference type="Proteomes" id="UP000190064"/>
    </source>
</evidence>
<dbReference type="Proteomes" id="UP000190064">
    <property type="component" value="Unassembled WGS sequence"/>
</dbReference>
<dbReference type="EMBL" id="MTSD02000002">
    <property type="protein sequence ID" value="OOV87972.1"/>
    <property type="molecule type" value="Genomic_DNA"/>
</dbReference>
<dbReference type="InterPro" id="IPR011664">
    <property type="entry name" value="Abi_system_AbiD/AbiF-like"/>
</dbReference>
<sequence>MQDAKPFTEYADLVALLEDRGMDVGSTPDDKARAERKISQIGYYRLSGFSYPCREIARDSDGKVIKSHGKPKRLNSFITGTGFSDVLDLYLFDKKLRLLMLDALERIEIHLKTVIAHETGKQNVLAYSDSSLLTPKYVNSFKDKRGRIRNKWDEWSQRQASELERCKEDSLVSHRKAKKEIPIWVAVEAWSFGTLSQYYEMLKAKHRAKIAKRLGVSNSHELSRWLQELNILRNRCAHHTRVWNQEANNPLNLPNSGAEESYYSAFGMDQDSRKRIFVLITICWYLVHQIGPNSDWIQHVIDLLDNFPNLPLNRNNAMGIPAGSLNSDGTINIDLFL</sequence>
<evidence type="ECO:0000313" key="1">
    <source>
        <dbReference type="EMBL" id="OOV87972.1"/>
    </source>
</evidence>
<gene>
    <name evidence="1" type="ORF">BTA35_0207730</name>
</gene>
<proteinExistence type="predicted"/>
<protein>
    <submittedName>
        <fullName evidence="1">Abortive phage infection protein</fullName>
    </submittedName>
</protein>